<dbReference type="PANTHER" id="PTHR10091:SF0">
    <property type="entry name" value="GALACTOSE MUTAROTASE"/>
    <property type="match status" value="1"/>
</dbReference>
<dbReference type="SUPFAM" id="SSF74650">
    <property type="entry name" value="Galactose mutarotase-like"/>
    <property type="match status" value="1"/>
</dbReference>
<dbReference type="InterPro" id="IPR014718">
    <property type="entry name" value="GH-type_carb-bd"/>
</dbReference>
<dbReference type="Pfam" id="PF01263">
    <property type="entry name" value="Aldose_epim"/>
    <property type="match status" value="1"/>
</dbReference>
<comment type="pathway">
    <text evidence="1 5">Carbohydrate metabolism; hexose metabolism.</text>
</comment>
<name>A0ABR4WXS3_9GAMM</name>
<evidence type="ECO:0000313" key="9">
    <source>
        <dbReference type="Proteomes" id="UP000029721"/>
    </source>
</evidence>
<protein>
    <recommendedName>
        <fullName evidence="5">Aldose 1-epimerase</fullName>
        <ecNumber evidence="5">5.1.3.3</ecNumber>
    </recommendedName>
</protein>
<keyword evidence="4 5" id="KW-0119">Carbohydrate metabolism</keyword>
<keyword evidence="7" id="KW-0732">Signal</keyword>
<evidence type="ECO:0000256" key="1">
    <source>
        <dbReference type="ARBA" id="ARBA00005028"/>
    </source>
</evidence>
<feature type="compositionally biased region" description="Basic and acidic residues" evidence="6">
    <location>
        <begin position="37"/>
        <end position="46"/>
    </location>
</feature>
<sequence length="407" mass="44261">MFDATRCRAFVGAAGLLMIGHGAAIADESSQRSGENMPDHQQKKGVEASSFGALPDGREVTLYRLSNDRGLTVEVMNYGGIIVSLRAPDREGKVEDIVLGFDRLDGYLSDAYRQLNPYFGALIGRYGNRIDQGRFTLNGVTHQLATNDGDNHLHGGRQGFDRRLWDAEPFSGEDGEGVILRTVSEDGEEGYPGRLEATVSYTLTDANALEVRYRAETDRPTPVNLTQHSYFNLAGEGDPSILDHELTIHGDAFTPVDATLIPTGEIRDVADTPFDFRGPTPIGARIGDDHRQLERGGGYDHNFVLAMDSAPLEAPRRAARVVDPGSGRVLEIATTEPGLQFYSGNFLDGSVTGKGGEPYGKRSGFALETQHFPDSPNQPGFPSTILEPGETYRSLTVYRFSTDADDG</sequence>
<dbReference type="InterPro" id="IPR011013">
    <property type="entry name" value="Gal_mutarotase_sf_dom"/>
</dbReference>
<dbReference type="InterPro" id="IPR008183">
    <property type="entry name" value="Aldose_1/G6P_1-epimerase"/>
</dbReference>
<reference evidence="8 9" key="1">
    <citation type="submission" date="2014-06" db="EMBL/GenBank/DDBJ databases">
        <title>Draft genome sequence of an extremely salt tolerant bacteria Halomonas salina/CIFRI 1.</title>
        <authorList>
            <person name="Behera B.D."/>
            <person name="Meena D.K."/>
            <person name="Das P."/>
            <person name="Maharana J."/>
            <person name="Paria P."/>
            <person name="Sharma A.P."/>
            <person name="Shamsudheen K.V."/>
            <person name="Rijit J."/>
            <person name="Dixit V."/>
            <person name="Verma A."/>
            <person name="Scaria V."/>
            <person name="Sivasubbu S."/>
        </authorList>
    </citation>
    <scope>NUCLEOTIDE SEQUENCE [LARGE SCALE GENOMIC DNA]</scope>
    <source>
        <strain evidence="8 9">CIFRI 1</strain>
    </source>
</reference>
<dbReference type="NCBIfam" id="NF008277">
    <property type="entry name" value="PRK11055.1"/>
    <property type="match status" value="1"/>
</dbReference>
<organism evidence="8 9">
    <name type="scientific">Halomonas salina</name>
    <dbReference type="NCBI Taxonomy" id="42565"/>
    <lineage>
        <taxon>Bacteria</taxon>
        <taxon>Pseudomonadati</taxon>
        <taxon>Pseudomonadota</taxon>
        <taxon>Gammaproteobacteria</taxon>
        <taxon>Oceanospirillales</taxon>
        <taxon>Halomonadaceae</taxon>
        <taxon>Halomonas</taxon>
    </lineage>
</organism>
<dbReference type="InterPro" id="IPR015443">
    <property type="entry name" value="Aldose_1-epimerase"/>
</dbReference>
<feature type="chain" id="PRO_5047208711" description="Aldose 1-epimerase" evidence="7">
    <location>
        <begin position="27"/>
        <end position="407"/>
    </location>
</feature>
<dbReference type="EC" id="5.1.3.3" evidence="5"/>
<accession>A0ABR4WXS3</accession>
<evidence type="ECO:0000256" key="5">
    <source>
        <dbReference type="PIRNR" id="PIRNR005096"/>
    </source>
</evidence>
<comment type="caution">
    <text evidence="8">The sequence shown here is derived from an EMBL/GenBank/DDBJ whole genome shotgun (WGS) entry which is preliminary data.</text>
</comment>
<comment type="catalytic activity">
    <reaction evidence="5">
        <text>alpha-D-glucose = beta-D-glucose</text>
        <dbReference type="Rhea" id="RHEA:10264"/>
        <dbReference type="ChEBI" id="CHEBI:15903"/>
        <dbReference type="ChEBI" id="CHEBI:17925"/>
        <dbReference type="EC" id="5.1.3.3"/>
    </reaction>
</comment>
<evidence type="ECO:0000313" key="8">
    <source>
        <dbReference type="EMBL" id="KGE79354.1"/>
    </source>
</evidence>
<evidence type="ECO:0000256" key="2">
    <source>
        <dbReference type="ARBA" id="ARBA00006206"/>
    </source>
</evidence>
<evidence type="ECO:0000256" key="6">
    <source>
        <dbReference type="SAM" id="MobiDB-lite"/>
    </source>
</evidence>
<gene>
    <name evidence="8" type="ORF">FP66_11795</name>
</gene>
<dbReference type="Gene3D" id="2.70.98.10">
    <property type="match status" value="1"/>
</dbReference>
<comment type="similarity">
    <text evidence="2 5">Belongs to the aldose epimerase family.</text>
</comment>
<evidence type="ECO:0000256" key="7">
    <source>
        <dbReference type="SAM" id="SignalP"/>
    </source>
</evidence>
<dbReference type="CDD" id="cd09019">
    <property type="entry name" value="galactose_mutarotase_like"/>
    <property type="match status" value="1"/>
</dbReference>
<feature type="signal peptide" evidence="7">
    <location>
        <begin position="1"/>
        <end position="26"/>
    </location>
</feature>
<keyword evidence="3 5" id="KW-0413">Isomerase</keyword>
<dbReference type="EMBL" id="JOKD01000005">
    <property type="protein sequence ID" value="KGE79354.1"/>
    <property type="molecule type" value="Genomic_DNA"/>
</dbReference>
<dbReference type="Proteomes" id="UP000029721">
    <property type="component" value="Unassembled WGS sequence"/>
</dbReference>
<keyword evidence="9" id="KW-1185">Reference proteome</keyword>
<dbReference type="InterPro" id="IPR047215">
    <property type="entry name" value="Galactose_mutarotase-like"/>
</dbReference>
<dbReference type="PIRSF" id="PIRSF005096">
    <property type="entry name" value="GALM"/>
    <property type="match status" value="1"/>
</dbReference>
<dbReference type="PANTHER" id="PTHR10091">
    <property type="entry name" value="ALDOSE-1-EPIMERASE"/>
    <property type="match status" value="1"/>
</dbReference>
<feature type="region of interest" description="Disordered" evidence="6">
    <location>
        <begin position="28"/>
        <end position="48"/>
    </location>
</feature>
<proteinExistence type="inferred from homology"/>
<evidence type="ECO:0000256" key="3">
    <source>
        <dbReference type="ARBA" id="ARBA00023235"/>
    </source>
</evidence>
<evidence type="ECO:0000256" key="4">
    <source>
        <dbReference type="ARBA" id="ARBA00023277"/>
    </source>
</evidence>